<proteinExistence type="predicted"/>
<reference evidence="1" key="1">
    <citation type="journal article" date="2023" name="GigaByte">
        <title>Genome assembly of the bearded iris, Iris pallida Lam.</title>
        <authorList>
            <person name="Bruccoleri R.E."/>
            <person name="Oakeley E.J."/>
            <person name="Faust A.M.E."/>
            <person name="Altorfer M."/>
            <person name="Dessus-Babus S."/>
            <person name="Burckhardt D."/>
            <person name="Oertli M."/>
            <person name="Naumann U."/>
            <person name="Petersen F."/>
            <person name="Wong J."/>
        </authorList>
    </citation>
    <scope>NUCLEOTIDE SEQUENCE</scope>
    <source>
        <strain evidence="1">GSM-AAB239-AS_SAM_17_03QT</strain>
    </source>
</reference>
<evidence type="ECO:0000313" key="1">
    <source>
        <dbReference type="EMBL" id="KAJ6819870.1"/>
    </source>
</evidence>
<dbReference type="Proteomes" id="UP001140949">
    <property type="component" value="Unassembled WGS sequence"/>
</dbReference>
<accession>A0AAX6FU39</accession>
<keyword evidence="2" id="KW-1185">Reference proteome</keyword>
<dbReference type="AlphaFoldDB" id="A0AAX6FU39"/>
<name>A0AAX6FU39_IRIPA</name>
<evidence type="ECO:0000313" key="2">
    <source>
        <dbReference type="Proteomes" id="UP001140949"/>
    </source>
</evidence>
<organism evidence="1 2">
    <name type="scientific">Iris pallida</name>
    <name type="common">Sweet iris</name>
    <dbReference type="NCBI Taxonomy" id="29817"/>
    <lineage>
        <taxon>Eukaryota</taxon>
        <taxon>Viridiplantae</taxon>
        <taxon>Streptophyta</taxon>
        <taxon>Embryophyta</taxon>
        <taxon>Tracheophyta</taxon>
        <taxon>Spermatophyta</taxon>
        <taxon>Magnoliopsida</taxon>
        <taxon>Liliopsida</taxon>
        <taxon>Asparagales</taxon>
        <taxon>Iridaceae</taxon>
        <taxon>Iridoideae</taxon>
        <taxon>Irideae</taxon>
        <taxon>Iris</taxon>
    </lineage>
</organism>
<sequence>MVSSCPCYFVPESYALKFTRIRQNQCHVCVAVSILCRHIRATQIQKHDEFRIGDAIPPYFLVVVVVSEYTDKSDKVKIVYLLRLRRARQDSISILSDEQCITHNEKETTP</sequence>
<reference evidence="1" key="2">
    <citation type="submission" date="2023-04" db="EMBL/GenBank/DDBJ databases">
        <authorList>
            <person name="Bruccoleri R.E."/>
            <person name="Oakeley E.J."/>
            <person name="Faust A.-M."/>
            <person name="Dessus-Babus S."/>
            <person name="Altorfer M."/>
            <person name="Burckhardt D."/>
            <person name="Oertli M."/>
            <person name="Naumann U."/>
            <person name="Petersen F."/>
            <person name="Wong J."/>
        </authorList>
    </citation>
    <scope>NUCLEOTIDE SEQUENCE</scope>
    <source>
        <strain evidence="1">GSM-AAB239-AS_SAM_17_03QT</strain>
        <tissue evidence="1">Leaf</tissue>
    </source>
</reference>
<protein>
    <submittedName>
        <fullName evidence="1">Protein kish</fullName>
    </submittedName>
</protein>
<comment type="caution">
    <text evidence="1">The sequence shown here is derived from an EMBL/GenBank/DDBJ whole genome shotgun (WGS) entry which is preliminary data.</text>
</comment>
<dbReference type="EMBL" id="JANAVB010025998">
    <property type="protein sequence ID" value="KAJ6819870.1"/>
    <property type="molecule type" value="Genomic_DNA"/>
</dbReference>
<gene>
    <name evidence="1" type="ORF">M6B38_401690</name>
</gene>